<sequence>MESNWPKRFHKEDIYSWYFHAPNGETYEAVTSRISDWLEEIQREPKVIAISHGLTGRILRGLYTGLGREDALKLAVSQDMFFKLSNNTITTIYSDFDDFYLH</sequence>
<dbReference type="Proteomes" id="UP001178322">
    <property type="component" value="Chromosome"/>
</dbReference>
<dbReference type="SUPFAM" id="SSF53254">
    <property type="entry name" value="Phosphoglycerate mutase-like"/>
    <property type="match status" value="1"/>
</dbReference>
<dbReference type="InterPro" id="IPR013078">
    <property type="entry name" value="His_Pase_superF_clade-1"/>
</dbReference>
<dbReference type="PIRSF" id="PIRSF000709">
    <property type="entry name" value="6PFK_2-Ptase"/>
    <property type="match status" value="1"/>
</dbReference>
<dbReference type="AlphaFoldDB" id="A0AAX3X1T7"/>
<protein>
    <submittedName>
        <fullName evidence="1">Histidine phosphatase family protein</fullName>
    </submittedName>
</protein>
<organism evidence="1 2">
    <name type="scientific">Lysinibacillus pakistanensis</name>
    <dbReference type="NCBI Taxonomy" id="759811"/>
    <lineage>
        <taxon>Bacteria</taxon>
        <taxon>Bacillati</taxon>
        <taxon>Bacillota</taxon>
        <taxon>Bacilli</taxon>
        <taxon>Bacillales</taxon>
        <taxon>Bacillaceae</taxon>
        <taxon>Lysinibacillus</taxon>
    </lineage>
</organism>
<gene>
    <name evidence="1" type="ORF">QNH24_14340</name>
</gene>
<reference evidence="1" key="1">
    <citation type="submission" date="2023-05" db="EMBL/GenBank/DDBJ databases">
        <title>Comparative genomics of Bacillaceae isolates and their secondary metabolite potential.</title>
        <authorList>
            <person name="Song L."/>
            <person name="Nielsen L.J."/>
            <person name="Mohite O."/>
            <person name="Xu X."/>
            <person name="Weber T."/>
            <person name="Kovacs A.T."/>
        </authorList>
    </citation>
    <scope>NUCLEOTIDE SEQUENCE</scope>
    <source>
        <strain evidence="1">LY1</strain>
    </source>
</reference>
<dbReference type="InterPro" id="IPR029033">
    <property type="entry name" value="His_PPase_superfam"/>
</dbReference>
<dbReference type="EMBL" id="CP126101">
    <property type="protein sequence ID" value="WHY54188.1"/>
    <property type="molecule type" value="Genomic_DNA"/>
</dbReference>
<name>A0AAX3X1T7_9BACI</name>
<evidence type="ECO:0000313" key="2">
    <source>
        <dbReference type="Proteomes" id="UP001178322"/>
    </source>
</evidence>
<dbReference type="Pfam" id="PF00300">
    <property type="entry name" value="His_Phos_1"/>
    <property type="match status" value="1"/>
</dbReference>
<proteinExistence type="predicted"/>
<dbReference type="Gene3D" id="3.40.50.1240">
    <property type="entry name" value="Phosphoglycerate mutase-like"/>
    <property type="match status" value="1"/>
</dbReference>
<evidence type="ECO:0000313" key="1">
    <source>
        <dbReference type="EMBL" id="WHY54188.1"/>
    </source>
</evidence>
<accession>A0AAX3X1T7</accession>